<proteinExistence type="inferred from homology"/>
<keyword evidence="2 4" id="KW-0479">Metal-binding</keyword>
<evidence type="ECO:0000256" key="4">
    <source>
        <dbReference type="PIRSR" id="PIRSR036979-1"/>
    </source>
</evidence>
<sequence>MNKKNYAGIPDKYARIDDAKVVLIPVPYDGTSTWQKGADKGPEAFLDASENMELFDIETRSEVYKKGIYLAPPVTEASSPEKMVEAVYKTTKSYLKQEKFVTLFGGEHSVSIGSIRAFNETFEELTVVQLDAHADLRPEYEGSANNHACALHEASKTTNLVQVGIRSMDISELDHMDENQVYFGHDLYDEWMDDAIGQMTPNVFITIDLDAFDPSIMPSTGTPEPGGLLWFETLEFLKLMFKKKNVVGFDIVELCPNENDKSSDFLAAKLYYKMLSYKFKYQNYNEEDEDDE</sequence>
<dbReference type="InterPro" id="IPR005925">
    <property type="entry name" value="Agmatinase-rel"/>
</dbReference>
<comment type="caution">
    <text evidence="6">The sequence shown here is derived from an EMBL/GenBank/DDBJ whole genome shotgun (WGS) entry which is preliminary data.</text>
</comment>
<dbReference type="AlphaFoldDB" id="A0A918SJ89"/>
<dbReference type="PROSITE" id="PS01053">
    <property type="entry name" value="ARGINASE_1"/>
    <property type="match status" value="1"/>
</dbReference>
<protein>
    <submittedName>
        <fullName evidence="6">Agmatinase</fullName>
    </submittedName>
</protein>
<dbReference type="InterPro" id="IPR020855">
    <property type="entry name" value="Ureohydrolase_Mn_BS"/>
</dbReference>
<reference evidence="6" key="2">
    <citation type="submission" date="2020-09" db="EMBL/GenBank/DDBJ databases">
        <authorList>
            <person name="Sun Q."/>
            <person name="Kim S."/>
        </authorList>
    </citation>
    <scope>NUCLEOTIDE SEQUENCE</scope>
    <source>
        <strain evidence="6">KCTC 12719</strain>
    </source>
</reference>
<dbReference type="PANTHER" id="PTHR11358">
    <property type="entry name" value="ARGINASE/AGMATINASE"/>
    <property type="match status" value="1"/>
</dbReference>
<dbReference type="NCBIfam" id="TIGR01230">
    <property type="entry name" value="agmatinase"/>
    <property type="match status" value="1"/>
</dbReference>
<dbReference type="EMBL" id="BMXB01000011">
    <property type="protein sequence ID" value="GHA42981.1"/>
    <property type="molecule type" value="Genomic_DNA"/>
</dbReference>
<evidence type="ECO:0000313" key="7">
    <source>
        <dbReference type="Proteomes" id="UP000610456"/>
    </source>
</evidence>
<dbReference type="PROSITE" id="PS51409">
    <property type="entry name" value="ARGINASE_2"/>
    <property type="match status" value="1"/>
</dbReference>
<dbReference type="PANTHER" id="PTHR11358:SF26">
    <property type="entry name" value="GUANIDINO ACID HYDROLASE, MITOCHONDRIAL"/>
    <property type="match status" value="1"/>
</dbReference>
<dbReference type="InterPro" id="IPR006035">
    <property type="entry name" value="Ureohydrolase"/>
</dbReference>
<keyword evidence="7" id="KW-1185">Reference proteome</keyword>
<evidence type="ECO:0000256" key="5">
    <source>
        <dbReference type="RuleBase" id="RU003684"/>
    </source>
</evidence>
<feature type="binding site" evidence="4">
    <location>
        <position position="210"/>
    </location>
    <ligand>
        <name>Mn(2+)</name>
        <dbReference type="ChEBI" id="CHEBI:29035"/>
        <label>1</label>
    </ligand>
</feature>
<feature type="binding site" evidence="4">
    <location>
        <position position="133"/>
    </location>
    <ligand>
        <name>Mn(2+)</name>
        <dbReference type="ChEBI" id="CHEBI:29035"/>
        <label>1</label>
    </ligand>
</feature>
<feature type="binding site" evidence="4">
    <location>
        <position position="108"/>
    </location>
    <ligand>
        <name>Mn(2+)</name>
        <dbReference type="ChEBI" id="CHEBI:29035"/>
        <label>1</label>
    </ligand>
</feature>
<dbReference type="InterPro" id="IPR023696">
    <property type="entry name" value="Ureohydrolase_dom_sf"/>
</dbReference>
<dbReference type="GO" id="GO:0033389">
    <property type="term" value="P:putrescine biosynthetic process from arginine, via agmatine"/>
    <property type="evidence" value="ECO:0007669"/>
    <property type="project" value="TreeGrafter"/>
</dbReference>
<keyword evidence="4" id="KW-0464">Manganese</keyword>
<reference evidence="6" key="1">
    <citation type="journal article" date="2014" name="Int. J. Syst. Evol. Microbiol.">
        <title>Complete genome sequence of Corynebacterium casei LMG S-19264T (=DSM 44701T), isolated from a smear-ripened cheese.</title>
        <authorList>
            <consortium name="US DOE Joint Genome Institute (JGI-PGF)"/>
            <person name="Walter F."/>
            <person name="Albersmeier A."/>
            <person name="Kalinowski J."/>
            <person name="Ruckert C."/>
        </authorList>
    </citation>
    <scope>NUCLEOTIDE SEQUENCE</scope>
    <source>
        <strain evidence="6">KCTC 12719</strain>
    </source>
</reference>
<dbReference type="Gene3D" id="3.40.800.10">
    <property type="entry name" value="Ureohydrolase domain"/>
    <property type="match status" value="1"/>
</dbReference>
<gene>
    <name evidence="6" type="ORF">GCM10007103_25200</name>
</gene>
<dbReference type="Pfam" id="PF00491">
    <property type="entry name" value="Arginase"/>
    <property type="match status" value="1"/>
</dbReference>
<evidence type="ECO:0000313" key="6">
    <source>
        <dbReference type="EMBL" id="GHA42981.1"/>
    </source>
</evidence>
<dbReference type="RefSeq" id="WP_189605126.1">
    <property type="nucleotide sequence ID" value="NZ_BMXB01000011.1"/>
</dbReference>
<evidence type="ECO:0000256" key="1">
    <source>
        <dbReference type="ARBA" id="ARBA00009227"/>
    </source>
</evidence>
<organism evidence="6 7">
    <name type="scientific">Salinimicrobium marinum</name>
    <dbReference type="NCBI Taxonomy" id="680283"/>
    <lineage>
        <taxon>Bacteria</taxon>
        <taxon>Pseudomonadati</taxon>
        <taxon>Bacteroidota</taxon>
        <taxon>Flavobacteriia</taxon>
        <taxon>Flavobacteriales</taxon>
        <taxon>Flavobacteriaceae</taxon>
        <taxon>Salinimicrobium</taxon>
    </lineage>
</organism>
<feature type="binding site" evidence="4">
    <location>
        <position position="208"/>
    </location>
    <ligand>
        <name>Mn(2+)</name>
        <dbReference type="ChEBI" id="CHEBI:29035"/>
        <label>1</label>
    </ligand>
</feature>
<comment type="similarity">
    <text evidence="1">Belongs to the arginase family. Agmatinase subfamily.</text>
</comment>
<dbReference type="GO" id="GO:0008783">
    <property type="term" value="F:agmatinase activity"/>
    <property type="evidence" value="ECO:0007669"/>
    <property type="project" value="TreeGrafter"/>
</dbReference>
<dbReference type="PIRSF" id="PIRSF036979">
    <property type="entry name" value="Arginase"/>
    <property type="match status" value="1"/>
</dbReference>
<feature type="binding site" evidence="4">
    <location>
        <position position="135"/>
    </location>
    <ligand>
        <name>Mn(2+)</name>
        <dbReference type="ChEBI" id="CHEBI:29035"/>
        <label>1</label>
    </ligand>
</feature>
<name>A0A918SJ89_9FLAO</name>
<dbReference type="Proteomes" id="UP000610456">
    <property type="component" value="Unassembled WGS sequence"/>
</dbReference>
<evidence type="ECO:0000256" key="3">
    <source>
        <dbReference type="ARBA" id="ARBA00022801"/>
    </source>
</evidence>
<accession>A0A918SJ89</accession>
<dbReference type="SUPFAM" id="SSF52768">
    <property type="entry name" value="Arginase/deacetylase"/>
    <property type="match status" value="1"/>
</dbReference>
<comment type="cofactor">
    <cofactor evidence="4">
        <name>Mn(2+)</name>
        <dbReference type="ChEBI" id="CHEBI:29035"/>
    </cofactor>
    <text evidence="4">Binds 2 manganese ions per subunit.</text>
</comment>
<evidence type="ECO:0000256" key="2">
    <source>
        <dbReference type="ARBA" id="ARBA00022723"/>
    </source>
</evidence>
<dbReference type="GO" id="GO:0046872">
    <property type="term" value="F:metal ion binding"/>
    <property type="evidence" value="ECO:0007669"/>
    <property type="project" value="UniProtKB-KW"/>
</dbReference>
<feature type="binding site" evidence="4">
    <location>
        <position position="131"/>
    </location>
    <ligand>
        <name>Mn(2+)</name>
        <dbReference type="ChEBI" id="CHEBI:29035"/>
        <label>1</label>
    </ligand>
</feature>
<dbReference type="CDD" id="cd11593">
    <property type="entry name" value="Agmatinase-like_2"/>
    <property type="match status" value="1"/>
</dbReference>
<keyword evidence="3 5" id="KW-0378">Hydrolase</keyword>